<dbReference type="Pfam" id="PF13556">
    <property type="entry name" value="HTH_30"/>
    <property type="match status" value="1"/>
</dbReference>
<reference evidence="5" key="1">
    <citation type="journal article" date="2019" name="Int. J. Syst. Evol. Microbiol.">
        <title>The Global Catalogue of Microorganisms (GCM) 10K type strain sequencing project: providing services to taxonomists for standard genome sequencing and annotation.</title>
        <authorList>
            <consortium name="The Broad Institute Genomics Platform"/>
            <consortium name="The Broad Institute Genome Sequencing Center for Infectious Disease"/>
            <person name="Wu L."/>
            <person name="Ma J."/>
        </authorList>
    </citation>
    <scope>NUCLEOTIDE SEQUENCE [LARGE SCALE GENOMIC DNA]</scope>
    <source>
        <strain evidence="5">JCM 3325</strain>
    </source>
</reference>
<dbReference type="InterPro" id="IPR051448">
    <property type="entry name" value="CdaR-like_regulators"/>
</dbReference>
<evidence type="ECO:0000313" key="4">
    <source>
        <dbReference type="EMBL" id="GAA2441722.1"/>
    </source>
</evidence>
<evidence type="ECO:0000313" key="5">
    <source>
        <dbReference type="Proteomes" id="UP001501231"/>
    </source>
</evidence>
<dbReference type="Proteomes" id="UP001501231">
    <property type="component" value="Unassembled WGS sequence"/>
</dbReference>
<dbReference type="RefSeq" id="WP_344594493.1">
    <property type="nucleotide sequence ID" value="NZ_BAAARW010000026.1"/>
</dbReference>
<sequence length="429" mass="46585">MAEERSGGLDRAWHELPRELADHMRPHLDEVADDMIQTIRARVSEYDRPADGAYSGTTRQAVERVLHYFVDRVADPDHDSGPVTDFFRGIGRGEAAEGRSLDAMQSAMRVGGMVAWRRISEGAAALEVSPRTLGTVGEVLMQFQDELAAAAAEGFSQARSAVAGEMQRRRKRLLDLLFADPPVGAEAIADLAAAARWPVPRTVAAVALARRHQRDARLPAFPPDVLVDLTRRTPSLLVPDPDGPGRAGVVDRSLSGGLAAIGPTVPVAEAARSIQWARKTLGLAERGVIAAGAGVIRSVEHMSTLILFQDEELVTSLAELRLAPLDHLRAGQQDRLAETLLAWLQSGRNANEVALRLHVHPQTVRYRLRQLEDLFGDQLMDPDLRFDLEIVLRARALLPDGADRRVPPPAGEAVGGDSGPSAVVTNLRR</sequence>
<accession>A0ABP5X185</accession>
<dbReference type="EMBL" id="BAAARW010000026">
    <property type="protein sequence ID" value="GAA2441722.1"/>
    <property type="molecule type" value="Genomic_DNA"/>
</dbReference>
<organism evidence="4 5">
    <name type="scientific">Actinomadura vinacea</name>
    <dbReference type="NCBI Taxonomy" id="115336"/>
    <lineage>
        <taxon>Bacteria</taxon>
        <taxon>Bacillati</taxon>
        <taxon>Actinomycetota</taxon>
        <taxon>Actinomycetes</taxon>
        <taxon>Streptosporangiales</taxon>
        <taxon>Thermomonosporaceae</taxon>
        <taxon>Actinomadura</taxon>
    </lineage>
</organism>
<comment type="caution">
    <text evidence="4">The sequence shown here is derived from an EMBL/GenBank/DDBJ whole genome shotgun (WGS) entry which is preliminary data.</text>
</comment>
<gene>
    <name evidence="4" type="ORF">GCM10010191_67480</name>
</gene>
<evidence type="ECO:0000259" key="2">
    <source>
        <dbReference type="Pfam" id="PF13556"/>
    </source>
</evidence>
<dbReference type="PANTHER" id="PTHR33744:SF1">
    <property type="entry name" value="DNA-BINDING TRANSCRIPTIONAL ACTIVATOR ADER"/>
    <property type="match status" value="1"/>
</dbReference>
<name>A0ABP5X185_9ACTN</name>
<dbReference type="InterPro" id="IPR042070">
    <property type="entry name" value="PucR_C-HTH_sf"/>
</dbReference>
<dbReference type="Gene3D" id="1.10.10.2840">
    <property type="entry name" value="PucR C-terminal helix-turn-helix domain"/>
    <property type="match status" value="1"/>
</dbReference>
<proteinExistence type="predicted"/>
<protein>
    <submittedName>
        <fullName evidence="4">Helix-turn-helix domain-containing protein</fullName>
    </submittedName>
</protein>
<feature type="domain" description="PucR-like N-terminal" evidence="3">
    <location>
        <begin position="13"/>
        <end position="177"/>
    </location>
</feature>
<dbReference type="Pfam" id="PF25906">
    <property type="entry name" value="PucR-like_N"/>
    <property type="match status" value="1"/>
</dbReference>
<dbReference type="InterPro" id="IPR058663">
    <property type="entry name" value="PucR-like_N"/>
</dbReference>
<keyword evidence="5" id="KW-1185">Reference proteome</keyword>
<dbReference type="PANTHER" id="PTHR33744">
    <property type="entry name" value="CARBOHYDRATE DIACID REGULATOR"/>
    <property type="match status" value="1"/>
</dbReference>
<feature type="region of interest" description="Disordered" evidence="1">
    <location>
        <begin position="402"/>
        <end position="429"/>
    </location>
</feature>
<dbReference type="InterPro" id="IPR025736">
    <property type="entry name" value="PucR_C-HTH_dom"/>
</dbReference>
<evidence type="ECO:0000259" key="3">
    <source>
        <dbReference type="Pfam" id="PF25906"/>
    </source>
</evidence>
<evidence type="ECO:0000256" key="1">
    <source>
        <dbReference type="SAM" id="MobiDB-lite"/>
    </source>
</evidence>
<feature type="domain" description="PucR C-terminal helix-turn-helix" evidence="2">
    <location>
        <begin position="336"/>
        <end position="394"/>
    </location>
</feature>